<evidence type="ECO:0000256" key="1">
    <source>
        <dbReference type="PROSITE-ProRule" id="PRU00023"/>
    </source>
</evidence>
<feature type="compositionally biased region" description="Polar residues" evidence="2">
    <location>
        <begin position="182"/>
        <end position="199"/>
    </location>
</feature>
<feature type="region of interest" description="Disordered" evidence="2">
    <location>
        <begin position="74"/>
        <end position="165"/>
    </location>
</feature>
<dbReference type="Gene3D" id="1.25.40.20">
    <property type="entry name" value="Ankyrin repeat-containing domain"/>
    <property type="match status" value="1"/>
</dbReference>
<dbReference type="PANTHER" id="PTHR22882">
    <property type="entry name" value="SYNPHILIN-1"/>
    <property type="match status" value="1"/>
</dbReference>
<keyword evidence="4" id="KW-1185">Reference proteome</keyword>
<dbReference type="Proteomes" id="UP001186944">
    <property type="component" value="Unassembled WGS sequence"/>
</dbReference>
<feature type="compositionally biased region" description="Basic and acidic residues" evidence="2">
    <location>
        <begin position="258"/>
        <end position="287"/>
    </location>
</feature>
<comment type="caution">
    <text evidence="3">The sequence shown here is derived from an EMBL/GenBank/DDBJ whole genome shotgun (WGS) entry which is preliminary data.</text>
</comment>
<accession>A0AA89C5T1</accession>
<keyword evidence="1" id="KW-0040">ANK repeat</keyword>
<dbReference type="SMART" id="SM00248">
    <property type="entry name" value="ANK"/>
    <property type="match status" value="1"/>
</dbReference>
<name>A0AA89C5T1_PINIB</name>
<feature type="repeat" description="ANK" evidence="1">
    <location>
        <begin position="380"/>
        <end position="412"/>
    </location>
</feature>
<organism evidence="3 4">
    <name type="scientific">Pinctada imbricata</name>
    <name type="common">Atlantic pearl-oyster</name>
    <name type="synonym">Pinctada martensii</name>
    <dbReference type="NCBI Taxonomy" id="66713"/>
    <lineage>
        <taxon>Eukaryota</taxon>
        <taxon>Metazoa</taxon>
        <taxon>Spiralia</taxon>
        <taxon>Lophotrochozoa</taxon>
        <taxon>Mollusca</taxon>
        <taxon>Bivalvia</taxon>
        <taxon>Autobranchia</taxon>
        <taxon>Pteriomorphia</taxon>
        <taxon>Pterioida</taxon>
        <taxon>Pterioidea</taxon>
        <taxon>Pteriidae</taxon>
        <taxon>Pinctada</taxon>
    </lineage>
</organism>
<dbReference type="Pfam" id="PF12796">
    <property type="entry name" value="Ank_2"/>
    <property type="match status" value="1"/>
</dbReference>
<evidence type="ECO:0000256" key="2">
    <source>
        <dbReference type="SAM" id="MobiDB-lite"/>
    </source>
</evidence>
<evidence type="ECO:0000313" key="3">
    <source>
        <dbReference type="EMBL" id="KAK3100582.1"/>
    </source>
</evidence>
<dbReference type="InterPro" id="IPR002110">
    <property type="entry name" value="Ankyrin_rpt"/>
</dbReference>
<dbReference type="EMBL" id="VSWD01000006">
    <property type="protein sequence ID" value="KAK3100582.1"/>
    <property type="molecule type" value="Genomic_DNA"/>
</dbReference>
<dbReference type="InterPro" id="IPR036770">
    <property type="entry name" value="Ankyrin_rpt-contain_sf"/>
</dbReference>
<evidence type="ECO:0000313" key="4">
    <source>
        <dbReference type="Proteomes" id="UP001186944"/>
    </source>
</evidence>
<dbReference type="GO" id="GO:0031625">
    <property type="term" value="F:ubiquitin protein ligase binding"/>
    <property type="evidence" value="ECO:0007669"/>
    <property type="project" value="TreeGrafter"/>
</dbReference>
<sequence>METLLQPYAPDIMSDQGYTAEENPEAMFDMLTIQTLRERYQGAEQVEMTDGRPLINDQEFEIFVREFPIDDSISECFSSPDNPVRKSAALPTPKSNNSTPVKQNKLKKKLQQRTVQEDNVLSDEDTKSSDSKRSKLTGISSLFGKKNKNKEGYRPLESGEERESPDITNAIINACANITNDYTSNGSKRNAQDSVSKGETSSRTRRETKASGRRKDGSVILEEDKDKETRKGSIENGLTDLLTVRGLPPVPSTSSAKLNDRDLYNHDRDTSDLDNFRSGVSKKESPVVRRKQTTSKSGTNPDPEVEEIERLLALTDDAMIGQTECVRCFMEQMSLHGTVEQTLMSELFAMAVQYNKADSLAEIIPYYDADPPSQLPRDQHGDTAAHLAAKEGKLECLQVLLENGFDVLKANNDGQTVLQTALNYRQQTVYKYLILYQTCQCLLQQTTLSRQLHQRYEMSEDEESIIQSLKSEEEDDASLVCHI</sequence>
<dbReference type="PANTHER" id="PTHR22882:SF3">
    <property type="entry name" value="SYNPHILIN-1"/>
    <property type="match status" value="1"/>
</dbReference>
<dbReference type="AlphaFoldDB" id="A0AA89C5T1"/>
<proteinExistence type="predicted"/>
<dbReference type="PROSITE" id="PS50088">
    <property type="entry name" value="ANK_REPEAT"/>
    <property type="match status" value="1"/>
</dbReference>
<protein>
    <submittedName>
        <fullName evidence="3">Uncharacterized protein</fullName>
    </submittedName>
</protein>
<dbReference type="InterPro" id="IPR040133">
    <property type="entry name" value="SNCAIP"/>
</dbReference>
<reference evidence="3" key="1">
    <citation type="submission" date="2019-08" db="EMBL/GenBank/DDBJ databases">
        <title>The improved chromosome-level genome for the pearl oyster Pinctada fucata martensii using PacBio sequencing and Hi-C.</title>
        <authorList>
            <person name="Zheng Z."/>
        </authorList>
    </citation>
    <scope>NUCLEOTIDE SEQUENCE</scope>
    <source>
        <strain evidence="3">ZZ-2019</strain>
        <tissue evidence="3">Adductor muscle</tissue>
    </source>
</reference>
<feature type="compositionally biased region" description="Basic and acidic residues" evidence="2">
    <location>
        <begin position="149"/>
        <end position="165"/>
    </location>
</feature>
<feature type="compositionally biased region" description="Basic and acidic residues" evidence="2">
    <location>
        <begin position="200"/>
        <end position="233"/>
    </location>
</feature>
<feature type="compositionally biased region" description="Basic and acidic residues" evidence="2">
    <location>
        <begin position="124"/>
        <end position="133"/>
    </location>
</feature>
<dbReference type="SUPFAM" id="SSF48403">
    <property type="entry name" value="Ankyrin repeat"/>
    <property type="match status" value="1"/>
</dbReference>
<feature type="region of interest" description="Disordered" evidence="2">
    <location>
        <begin position="182"/>
        <end position="304"/>
    </location>
</feature>
<gene>
    <name evidence="3" type="ORF">FSP39_022143</name>
</gene>
<dbReference type="PROSITE" id="PS50297">
    <property type="entry name" value="ANK_REP_REGION"/>
    <property type="match status" value="1"/>
</dbReference>